<gene>
    <name evidence="1" type="ORF">LENED_012053</name>
</gene>
<organism evidence="1 2">
    <name type="scientific">Lentinula edodes</name>
    <name type="common">Shiitake mushroom</name>
    <name type="synonym">Lentinus edodes</name>
    <dbReference type="NCBI Taxonomy" id="5353"/>
    <lineage>
        <taxon>Eukaryota</taxon>
        <taxon>Fungi</taxon>
        <taxon>Dikarya</taxon>
        <taxon>Basidiomycota</taxon>
        <taxon>Agaricomycotina</taxon>
        <taxon>Agaricomycetes</taxon>
        <taxon>Agaricomycetidae</taxon>
        <taxon>Agaricales</taxon>
        <taxon>Marasmiineae</taxon>
        <taxon>Omphalotaceae</taxon>
        <taxon>Lentinula</taxon>
    </lineage>
</organism>
<proteinExistence type="predicted"/>
<reference evidence="1 2" key="1">
    <citation type="submission" date="2016-08" db="EMBL/GenBank/DDBJ databases">
        <authorList>
            <consortium name="Lentinula edodes genome sequencing consortium"/>
            <person name="Sakamoto Y."/>
            <person name="Nakade K."/>
            <person name="Sato S."/>
            <person name="Yoshida Y."/>
            <person name="Miyazaki K."/>
            <person name="Natsume S."/>
            <person name="Konno N."/>
        </authorList>
    </citation>
    <scope>NUCLEOTIDE SEQUENCE [LARGE SCALE GENOMIC DNA]</scope>
    <source>
        <strain evidence="1 2">NBRC 111202</strain>
    </source>
</reference>
<comment type="caution">
    <text evidence="1">The sequence shown here is derived from an EMBL/GenBank/DDBJ whole genome shotgun (WGS) entry which is preliminary data.</text>
</comment>
<protein>
    <submittedName>
        <fullName evidence="1">Uncharacterized protein</fullName>
    </submittedName>
</protein>
<reference evidence="1 2" key="2">
    <citation type="submission" date="2017-02" db="EMBL/GenBank/DDBJ databases">
        <title>A genome survey and senescence transcriptome analysis in Lentinula edodes.</title>
        <authorList>
            <person name="Sakamoto Y."/>
            <person name="Nakade K."/>
            <person name="Sato S."/>
            <person name="Yoshida Y."/>
            <person name="Miyazaki K."/>
            <person name="Natsume S."/>
            <person name="Konno N."/>
        </authorList>
    </citation>
    <scope>NUCLEOTIDE SEQUENCE [LARGE SCALE GENOMIC DNA]</scope>
    <source>
        <strain evidence="1 2">NBRC 111202</strain>
    </source>
</reference>
<keyword evidence="2" id="KW-1185">Reference proteome</keyword>
<dbReference type="Proteomes" id="UP000188533">
    <property type="component" value="Unassembled WGS sequence"/>
</dbReference>
<evidence type="ECO:0000313" key="2">
    <source>
        <dbReference type="Proteomes" id="UP000188533"/>
    </source>
</evidence>
<name>A0A1Q3ERP2_LENED</name>
<evidence type="ECO:0000313" key="1">
    <source>
        <dbReference type="EMBL" id="GAW09853.1"/>
    </source>
</evidence>
<accession>A0A1Q3ERP2</accession>
<dbReference type="EMBL" id="BDGU01001357">
    <property type="protein sequence ID" value="GAW09853.1"/>
    <property type="molecule type" value="Genomic_DNA"/>
</dbReference>
<dbReference type="AlphaFoldDB" id="A0A1Q3ERP2"/>
<sequence length="70" mass="8264">MVPQPFPSLFAGRRGNRFEPLNNRTLNHNFFERDPPHALEHCSCCAWPSCQCRRVWGTSRYEYGQQPECH</sequence>